<evidence type="ECO:0000256" key="2">
    <source>
        <dbReference type="SAM" id="SignalP"/>
    </source>
</evidence>
<protein>
    <submittedName>
        <fullName evidence="3">Uncharacterized protein</fullName>
    </submittedName>
</protein>
<dbReference type="AlphaFoldDB" id="S2KFU0"/>
<evidence type="ECO:0000256" key="1">
    <source>
        <dbReference type="SAM" id="MobiDB-lite"/>
    </source>
</evidence>
<reference evidence="4" key="1">
    <citation type="submission" date="2013-05" db="EMBL/GenBank/DDBJ databases">
        <title>The Genome sequence of Mucor circinelloides f. circinelloides 1006PhL.</title>
        <authorList>
            <consortium name="The Broad Institute Genomics Platform"/>
            <person name="Cuomo C."/>
            <person name="Earl A."/>
            <person name="Findley K."/>
            <person name="Lee S.C."/>
            <person name="Walker B."/>
            <person name="Young S."/>
            <person name="Zeng Q."/>
            <person name="Gargeya S."/>
            <person name="Fitzgerald M."/>
            <person name="Haas B."/>
            <person name="Abouelleil A."/>
            <person name="Allen A.W."/>
            <person name="Alvarado L."/>
            <person name="Arachchi H.M."/>
            <person name="Berlin A.M."/>
            <person name="Chapman S.B."/>
            <person name="Gainer-Dewar J."/>
            <person name="Goldberg J."/>
            <person name="Griggs A."/>
            <person name="Gujja S."/>
            <person name="Hansen M."/>
            <person name="Howarth C."/>
            <person name="Imamovic A."/>
            <person name="Ireland A."/>
            <person name="Larimer J."/>
            <person name="McCowan C."/>
            <person name="Murphy C."/>
            <person name="Pearson M."/>
            <person name="Poon T.W."/>
            <person name="Priest M."/>
            <person name="Roberts A."/>
            <person name="Saif S."/>
            <person name="Shea T."/>
            <person name="Sisk P."/>
            <person name="Sykes S."/>
            <person name="Wortman J."/>
            <person name="Nusbaum C."/>
            <person name="Birren B."/>
        </authorList>
    </citation>
    <scope>NUCLEOTIDE SEQUENCE [LARGE SCALE GENOMIC DNA]</scope>
    <source>
        <strain evidence="4">1006PhL</strain>
    </source>
</reference>
<gene>
    <name evidence="3" type="ORF">HMPREF1544_01960</name>
</gene>
<sequence length="107" mass="12668">MAELSVMQAWLMLSAILLVFLSGLCWCFCCGTCVGRSMLRNTGLLRFTRDAADNRQWTHLPQNDYGQEEELRLLNTWSEHEEEEEEEEEEREEEELQGRYDNQPDYT</sequence>
<keyword evidence="4" id="KW-1185">Reference proteome</keyword>
<dbReference type="EMBL" id="KE123911">
    <property type="protein sequence ID" value="EPB91255.1"/>
    <property type="molecule type" value="Genomic_DNA"/>
</dbReference>
<feature type="signal peptide" evidence="2">
    <location>
        <begin position="1"/>
        <end position="27"/>
    </location>
</feature>
<dbReference type="Proteomes" id="UP000014254">
    <property type="component" value="Unassembled WGS sequence"/>
</dbReference>
<dbReference type="InParanoid" id="S2KFU0"/>
<dbReference type="OMA" id="LNTWSEH"/>
<feature type="compositionally biased region" description="Acidic residues" evidence="1">
    <location>
        <begin position="80"/>
        <end position="95"/>
    </location>
</feature>
<proteinExistence type="predicted"/>
<feature type="region of interest" description="Disordered" evidence="1">
    <location>
        <begin position="77"/>
        <end position="107"/>
    </location>
</feature>
<dbReference type="VEuPathDB" id="FungiDB:HMPREF1544_01960"/>
<keyword evidence="2" id="KW-0732">Signal</keyword>
<organism evidence="3 4">
    <name type="scientific">Mucor circinelloides f. circinelloides (strain 1006PhL)</name>
    <name type="common">Mucormycosis agent</name>
    <name type="synonym">Calyptromyces circinelloides</name>
    <dbReference type="NCBI Taxonomy" id="1220926"/>
    <lineage>
        <taxon>Eukaryota</taxon>
        <taxon>Fungi</taxon>
        <taxon>Fungi incertae sedis</taxon>
        <taxon>Mucoromycota</taxon>
        <taxon>Mucoromycotina</taxon>
        <taxon>Mucoromycetes</taxon>
        <taxon>Mucorales</taxon>
        <taxon>Mucorineae</taxon>
        <taxon>Mucoraceae</taxon>
        <taxon>Mucor</taxon>
    </lineage>
</organism>
<feature type="chain" id="PRO_5004498464" evidence="2">
    <location>
        <begin position="28"/>
        <end position="107"/>
    </location>
</feature>
<accession>S2KFU0</accession>
<name>S2KFU0_MUCC1</name>
<evidence type="ECO:0000313" key="4">
    <source>
        <dbReference type="Proteomes" id="UP000014254"/>
    </source>
</evidence>
<dbReference type="OrthoDB" id="2412974at2759"/>
<evidence type="ECO:0000313" key="3">
    <source>
        <dbReference type="EMBL" id="EPB91255.1"/>
    </source>
</evidence>